<protein>
    <submittedName>
        <fullName evidence="1">Uncharacterized protein</fullName>
    </submittedName>
</protein>
<organism evidence="1 2">
    <name type="scientific">Lipomyces kononenkoae</name>
    <name type="common">Yeast</name>
    <dbReference type="NCBI Taxonomy" id="34357"/>
    <lineage>
        <taxon>Eukaryota</taxon>
        <taxon>Fungi</taxon>
        <taxon>Dikarya</taxon>
        <taxon>Ascomycota</taxon>
        <taxon>Saccharomycotina</taxon>
        <taxon>Lipomycetes</taxon>
        <taxon>Lipomycetales</taxon>
        <taxon>Lipomycetaceae</taxon>
        <taxon>Lipomyces</taxon>
    </lineage>
</organism>
<dbReference type="Proteomes" id="UP001433508">
    <property type="component" value="Unassembled WGS sequence"/>
</dbReference>
<accession>A0ACC3T362</accession>
<evidence type="ECO:0000313" key="2">
    <source>
        <dbReference type="Proteomes" id="UP001433508"/>
    </source>
</evidence>
<gene>
    <name evidence="1" type="ORF">V1525DRAFT_401218</name>
</gene>
<proteinExistence type="predicted"/>
<reference evidence="2" key="1">
    <citation type="journal article" date="2024" name="Front. Bioeng. Biotechnol.">
        <title>Genome-scale model development and genomic sequencing of the oleaginous clade Lipomyces.</title>
        <authorList>
            <person name="Czajka J.J."/>
            <person name="Han Y."/>
            <person name="Kim J."/>
            <person name="Mondo S.J."/>
            <person name="Hofstad B.A."/>
            <person name="Robles A."/>
            <person name="Haridas S."/>
            <person name="Riley R."/>
            <person name="LaButti K."/>
            <person name="Pangilinan J."/>
            <person name="Andreopoulos W."/>
            <person name="Lipzen A."/>
            <person name="Yan J."/>
            <person name="Wang M."/>
            <person name="Ng V."/>
            <person name="Grigoriev I.V."/>
            <person name="Spatafora J.W."/>
            <person name="Magnuson J.K."/>
            <person name="Baker S.E."/>
            <person name="Pomraning K.R."/>
        </authorList>
    </citation>
    <scope>NUCLEOTIDE SEQUENCE [LARGE SCALE GENOMIC DNA]</scope>
    <source>
        <strain evidence="2">CBS 7786</strain>
    </source>
</reference>
<name>A0ACC3T362_LIPKO</name>
<comment type="caution">
    <text evidence="1">The sequence shown here is derived from an EMBL/GenBank/DDBJ whole genome shotgun (WGS) entry which is preliminary data.</text>
</comment>
<sequence length="783" mass="86928">MTPLSIDWTPRPVGDLTCCDVDDASNDSRFTRNIRPDGSFNGTLLSDISRHNPRTNRNVVPDDTDVIIIDESPVRVLESSMKSEGPGMRVSNCKRNIMASFATVATDIDTDDDVVDVGLELLPIRRQSSSANFSQTLGTHADTPLTSSPLITRPRRLDRIPIAEPLGQQEPLHDYKSVNNDYDDDIITVSDASTSSTHAVTSYSATTSRPCATPLYNFRTKKSGRSLDSGSDSEDDLAVSDVQSFLDKFSTISARESSGVPSVTANTSLPEASKSRSYVSAAKSTSGILASIAASKQAHRAASAILPMSFTNIEVEDLIVTSSSSPVGNVNAALLRRKSNDIDNVASTRNYSANTRSILDKLDSFSVDKFTQQHQNEAGNEAKNSVARGYNEDESPKRRNTKRRNQQENTVYGRKQTSEDIPTAKKRAIREKEAERERKRKEKEQLSLERQRQHELAAVNKLKMSKKDTCAEMIVDIDADFAKTVSGQKLLSILVPLGIEVSTSWTSPTRNMIKWRRKVKAEYNDALGLFVPIPEEIRKECFILIVLTGVEFVDMVIENQLAENVTSIRRIYPDLKLIYMIEGLNSFFKKMTTQTQRQFNDMVQDALGNSQNRTKKPRNEEGDLFVKVQGMYNHRQHADVVEDSLIMLQVVYDCLVFHSTTSLDSAEWIAILTQDIGTIPYKNARMNLHETICMESGQVKAGTTTKDTFSQTLRQVKYITPGLSKGILDRYGTINEMMKALESRGSDAFMAIGGEASSRKIGRTLANNLDFIFSATDPNACAP</sequence>
<evidence type="ECO:0000313" key="1">
    <source>
        <dbReference type="EMBL" id="KAK9238316.1"/>
    </source>
</evidence>
<dbReference type="EMBL" id="MU971357">
    <property type="protein sequence ID" value="KAK9238316.1"/>
    <property type="molecule type" value="Genomic_DNA"/>
</dbReference>
<keyword evidence="2" id="KW-1185">Reference proteome</keyword>